<organism evidence="2 3">
    <name type="scientific">Papaver nudicaule</name>
    <name type="common">Iceland poppy</name>
    <dbReference type="NCBI Taxonomy" id="74823"/>
    <lineage>
        <taxon>Eukaryota</taxon>
        <taxon>Viridiplantae</taxon>
        <taxon>Streptophyta</taxon>
        <taxon>Embryophyta</taxon>
        <taxon>Tracheophyta</taxon>
        <taxon>Spermatophyta</taxon>
        <taxon>Magnoliopsida</taxon>
        <taxon>Ranunculales</taxon>
        <taxon>Papaveraceae</taxon>
        <taxon>Papaveroideae</taxon>
        <taxon>Papaver</taxon>
    </lineage>
</organism>
<sequence>MEIDLTPKSSKSVYGGEGGSYFSWSPSDYGYPTQRGMQLPYLVILFTGDTSKGHKAGEFTEFALTGANGILTGFTSEFVGRAWDLEEDKVKELVGSQKSTGVIEVKDEKGMTFNCLEARLDVNIKNGGHVVVLNTKNLPSVEQVGLGADLVRINAGSMCSPGFSCDSAYPVTYIVQVRGRAQIFGLDGKPKMEIRVKAGNLLIIPGFLVVSKIADEEGTDWFSSIISIPNPIFCHLAGRTSDSKALNPQVLVASFNVAPEAEKHFRSKRTNTEIFFLAPNKEE</sequence>
<dbReference type="Pfam" id="PF00190">
    <property type="entry name" value="Cupin_1"/>
    <property type="match status" value="1"/>
</dbReference>
<evidence type="ECO:0000259" key="1">
    <source>
        <dbReference type="SMART" id="SM00835"/>
    </source>
</evidence>
<reference evidence="2" key="1">
    <citation type="submission" date="2022-03" db="EMBL/GenBank/DDBJ databases">
        <title>A functionally conserved STORR gene fusion in Papaver species that diverged 16.8 million years ago.</title>
        <authorList>
            <person name="Catania T."/>
        </authorList>
    </citation>
    <scope>NUCLEOTIDE SEQUENCE</scope>
    <source>
        <strain evidence="2">S-191538</strain>
    </source>
</reference>
<dbReference type="PANTHER" id="PTHR31189">
    <property type="entry name" value="OS03G0336100 PROTEIN-RELATED"/>
    <property type="match status" value="1"/>
</dbReference>
<name>A0AA41UWR4_PAPNU</name>
<evidence type="ECO:0000313" key="2">
    <source>
        <dbReference type="EMBL" id="MCL7025580.1"/>
    </source>
</evidence>
<comment type="caution">
    <text evidence="2">The sequence shown here is derived from an EMBL/GenBank/DDBJ whole genome shotgun (WGS) entry which is preliminary data.</text>
</comment>
<accession>A0AA41UWR4</accession>
<feature type="domain" description="Cupin type-1" evidence="1">
    <location>
        <begin position="122"/>
        <end position="263"/>
    </location>
</feature>
<dbReference type="Proteomes" id="UP001177140">
    <property type="component" value="Unassembled WGS sequence"/>
</dbReference>
<dbReference type="Gene3D" id="2.60.120.10">
    <property type="entry name" value="Jelly Rolls"/>
    <property type="match status" value="2"/>
</dbReference>
<dbReference type="SUPFAM" id="SSF51182">
    <property type="entry name" value="RmlC-like cupins"/>
    <property type="match status" value="2"/>
</dbReference>
<dbReference type="EMBL" id="JAJJMA010047033">
    <property type="protein sequence ID" value="MCL7025580.1"/>
    <property type="molecule type" value="Genomic_DNA"/>
</dbReference>
<dbReference type="CDD" id="cd02243">
    <property type="entry name" value="cupin_11S_legumin_C"/>
    <property type="match status" value="1"/>
</dbReference>
<dbReference type="SMART" id="SM00835">
    <property type="entry name" value="Cupin_1"/>
    <property type="match status" value="1"/>
</dbReference>
<proteinExistence type="predicted"/>
<dbReference type="PANTHER" id="PTHR31189:SF62">
    <property type="entry name" value="OS01G0976200 PROTEIN"/>
    <property type="match status" value="1"/>
</dbReference>
<keyword evidence="3" id="KW-1185">Reference proteome</keyword>
<evidence type="ECO:0000313" key="3">
    <source>
        <dbReference type="Proteomes" id="UP001177140"/>
    </source>
</evidence>
<protein>
    <recommendedName>
        <fullName evidence="1">Cupin type-1 domain-containing protein</fullName>
    </recommendedName>
</protein>
<dbReference type="InterPro" id="IPR050253">
    <property type="entry name" value="Seed_Storage-Functional"/>
</dbReference>
<dbReference type="AlphaFoldDB" id="A0AA41UWR4"/>
<dbReference type="InterPro" id="IPR011051">
    <property type="entry name" value="RmlC_Cupin_sf"/>
</dbReference>
<dbReference type="InterPro" id="IPR006045">
    <property type="entry name" value="Cupin_1"/>
</dbReference>
<gene>
    <name evidence="2" type="ORF">MKW94_020141</name>
</gene>
<dbReference type="InterPro" id="IPR014710">
    <property type="entry name" value="RmlC-like_jellyroll"/>
</dbReference>